<gene>
    <name evidence="1" type="ORF">MAE02_22340</name>
</gene>
<dbReference type="Proteomes" id="UP000321085">
    <property type="component" value="Unassembled WGS sequence"/>
</dbReference>
<evidence type="ECO:0000313" key="1">
    <source>
        <dbReference type="EMBL" id="GEO14538.1"/>
    </source>
</evidence>
<dbReference type="AlphaFoldDB" id="A0A512BRF2"/>
<dbReference type="EMBL" id="BJYU01000025">
    <property type="protein sequence ID" value="GEO14538.1"/>
    <property type="molecule type" value="Genomic_DNA"/>
</dbReference>
<dbReference type="RefSeq" id="WP_114185581.1">
    <property type="nucleotide sequence ID" value="NZ_BJYU01000025.1"/>
</dbReference>
<proteinExistence type="predicted"/>
<keyword evidence="2" id="KW-1185">Reference proteome</keyword>
<comment type="caution">
    <text evidence="1">The sequence shown here is derived from an EMBL/GenBank/DDBJ whole genome shotgun (WGS) entry which is preliminary data.</text>
</comment>
<dbReference type="OrthoDB" id="8283023at2"/>
<evidence type="ECO:0000313" key="2">
    <source>
        <dbReference type="Proteomes" id="UP000321085"/>
    </source>
</evidence>
<accession>A0A512BRF2</accession>
<name>A0A512BRF2_9HYPH</name>
<organism evidence="1 2">
    <name type="scientific">Microvirga aerophila</name>
    <dbReference type="NCBI Taxonomy" id="670291"/>
    <lineage>
        <taxon>Bacteria</taxon>
        <taxon>Pseudomonadati</taxon>
        <taxon>Pseudomonadota</taxon>
        <taxon>Alphaproteobacteria</taxon>
        <taxon>Hyphomicrobiales</taxon>
        <taxon>Methylobacteriaceae</taxon>
        <taxon>Microvirga</taxon>
    </lineage>
</organism>
<sequence>MQSTSHAAAVAAGQNDRHIDFQVLRNDEAFWTIRPVSEKAKAAAAAELGLDNRLAQDLGIVVGYIRSNALLHGLRSRGFSILYHGPAGPITL</sequence>
<protein>
    <submittedName>
        <fullName evidence="1">Uncharacterized protein</fullName>
    </submittedName>
</protein>
<reference evidence="1 2" key="1">
    <citation type="submission" date="2019-07" db="EMBL/GenBank/DDBJ databases">
        <title>Whole genome shotgun sequence of Microvirga aerophila NBRC 106136.</title>
        <authorList>
            <person name="Hosoyama A."/>
            <person name="Uohara A."/>
            <person name="Ohji S."/>
            <person name="Ichikawa N."/>
        </authorList>
    </citation>
    <scope>NUCLEOTIDE SEQUENCE [LARGE SCALE GENOMIC DNA]</scope>
    <source>
        <strain evidence="1 2">NBRC 106136</strain>
    </source>
</reference>